<gene>
    <name evidence="1" type="ORF">PITG_10879</name>
</gene>
<evidence type="ECO:0000313" key="2">
    <source>
        <dbReference type="Proteomes" id="UP000006643"/>
    </source>
</evidence>
<protein>
    <submittedName>
        <fullName evidence="1">Uncharacterized protein</fullName>
    </submittedName>
</protein>
<dbReference type="GeneID" id="9476078"/>
<accession>D0NHA8</accession>
<reference evidence="2" key="1">
    <citation type="journal article" date="2009" name="Nature">
        <title>Genome sequence and analysis of the Irish potato famine pathogen Phytophthora infestans.</title>
        <authorList>
            <consortium name="The Broad Institute Genome Sequencing Platform"/>
            <person name="Haas B.J."/>
            <person name="Kamoun S."/>
            <person name="Zody M.C."/>
            <person name="Jiang R.H."/>
            <person name="Handsaker R.E."/>
            <person name="Cano L.M."/>
            <person name="Grabherr M."/>
            <person name="Kodira C.D."/>
            <person name="Raffaele S."/>
            <person name="Torto-Alalibo T."/>
            <person name="Bozkurt T.O."/>
            <person name="Ah-Fong A.M."/>
            <person name="Alvarado L."/>
            <person name="Anderson V.L."/>
            <person name="Armstrong M.R."/>
            <person name="Avrova A."/>
            <person name="Baxter L."/>
            <person name="Beynon J."/>
            <person name="Boevink P.C."/>
            <person name="Bollmann S.R."/>
            <person name="Bos J.I."/>
            <person name="Bulone V."/>
            <person name="Cai G."/>
            <person name="Cakir C."/>
            <person name="Carrington J.C."/>
            <person name="Chawner M."/>
            <person name="Conti L."/>
            <person name="Costanzo S."/>
            <person name="Ewan R."/>
            <person name="Fahlgren N."/>
            <person name="Fischbach M.A."/>
            <person name="Fugelstad J."/>
            <person name="Gilroy E.M."/>
            <person name="Gnerre S."/>
            <person name="Green P.J."/>
            <person name="Grenville-Briggs L.J."/>
            <person name="Griffith J."/>
            <person name="Grunwald N.J."/>
            <person name="Horn K."/>
            <person name="Horner N.R."/>
            <person name="Hu C.H."/>
            <person name="Huitema E."/>
            <person name="Jeong D.H."/>
            <person name="Jones A.M."/>
            <person name="Jones J.D."/>
            <person name="Jones R.W."/>
            <person name="Karlsson E.K."/>
            <person name="Kunjeti S.G."/>
            <person name="Lamour K."/>
            <person name="Liu Z."/>
            <person name="Ma L."/>
            <person name="Maclean D."/>
            <person name="Chibucos M.C."/>
            <person name="McDonald H."/>
            <person name="McWalters J."/>
            <person name="Meijer H.J."/>
            <person name="Morgan W."/>
            <person name="Morris P.F."/>
            <person name="Munro C.A."/>
            <person name="O'Neill K."/>
            <person name="Ospina-Giraldo M."/>
            <person name="Pinzon A."/>
            <person name="Pritchard L."/>
            <person name="Ramsahoye B."/>
            <person name="Ren Q."/>
            <person name="Restrepo S."/>
            <person name="Roy S."/>
            <person name="Sadanandom A."/>
            <person name="Savidor A."/>
            <person name="Schornack S."/>
            <person name="Schwartz D.C."/>
            <person name="Schumann U.D."/>
            <person name="Schwessinger B."/>
            <person name="Seyer L."/>
            <person name="Sharpe T."/>
            <person name="Silvar C."/>
            <person name="Song J."/>
            <person name="Studholme D.J."/>
            <person name="Sykes S."/>
            <person name="Thines M."/>
            <person name="van de Vondervoort P.J."/>
            <person name="Phuntumart V."/>
            <person name="Wawra S."/>
            <person name="Weide R."/>
            <person name="Win J."/>
            <person name="Young C."/>
            <person name="Zhou S."/>
            <person name="Fry W."/>
            <person name="Meyers B.C."/>
            <person name="van West P."/>
            <person name="Ristaino J."/>
            <person name="Govers F."/>
            <person name="Birch P.R."/>
            <person name="Whisson S.C."/>
            <person name="Judelson H.S."/>
            <person name="Nusbaum C."/>
        </authorList>
    </citation>
    <scope>NUCLEOTIDE SEQUENCE [LARGE SCALE GENOMIC DNA]</scope>
    <source>
        <strain evidence="2">T30-4</strain>
    </source>
</reference>
<dbReference type="HOGENOM" id="CLU_1985935_0_0_1"/>
<proteinExistence type="predicted"/>
<sequence length="126" mass="14057">MLLTPVISSRTPSVRGSAKKAAKGQRLVKPKFDFYLVRGTDERIQRDLSRTIKLADEQGKVSTSRSSATTGFSPLLWLGGKAAKHSTSAKSRQDAPEDLFVLLNRDSKRYERVIARTTSKFDIDED</sequence>
<keyword evidence="2" id="KW-1185">Reference proteome</keyword>
<dbReference type="VEuPathDB" id="FungiDB:PITG_10879"/>
<dbReference type="EMBL" id="DS028137">
    <property type="protein sequence ID" value="EEY58747.1"/>
    <property type="molecule type" value="Genomic_DNA"/>
</dbReference>
<evidence type="ECO:0000313" key="1">
    <source>
        <dbReference type="EMBL" id="EEY58747.1"/>
    </source>
</evidence>
<dbReference type="RefSeq" id="XP_002901691.1">
    <property type="nucleotide sequence ID" value="XM_002901645.1"/>
</dbReference>
<name>D0NHA8_PHYIT</name>
<dbReference type="OrthoDB" id="10539866at2759"/>
<dbReference type="InParanoid" id="D0NHA8"/>
<dbReference type="KEGG" id="pif:PITG_10879"/>
<organism evidence="1 2">
    <name type="scientific">Phytophthora infestans (strain T30-4)</name>
    <name type="common">Potato late blight agent</name>
    <dbReference type="NCBI Taxonomy" id="403677"/>
    <lineage>
        <taxon>Eukaryota</taxon>
        <taxon>Sar</taxon>
        <taxon>Stramenopiles</taxon>
        <taxon>Oomycota</taxon>
        <taxon>Peronosporomycetes</taxon>
        <taxon>Peronosporales</taxon>
        <taxon>Peronosporaceae</taxon>
        <taxon>Phytophthora</taxon>
    </lineage>
</organism>
<dbReference type="AlphaFoldDB" id="D0NHA8"/>
<dbReference type="Proteomes" id="UP000006643">
    <property type="component" value="Unassembled WGS sequence"/>
</dbReference>